<dbReference type="AlphaFoldDB" id="A0A5B8XNL9"/>
<name>A0A5B8XNL9_9DELT</name>
<protein>
    <submittedName>
        <fullName evidence="2">Uncharacterized protein</fullName>
    </submittedName>
</protein>
<accession>A0A5B8XNL9</accession>
<proteinExistence type="predicted"/>
<feature type="coiled-coil region" evidence="1">
    <location>
        <begin position="34"/>
        <end position="87"/>
    </location>
</feature>
<dbReference type="EMBL" id="CP042467">
    <property type="protein sequence ID" value="QED27240.1"/>
    <property type="molecule type" value="Genomic_DNA"/>
</dbReference>
<dbReference type="Proteomes" id="UP000321595">
    <property type="component" value="Chromosome"/>
</dbReference>
<organism evidence="2 3">
    <name type="scientific">Microvenator marinus</name>
    <dbReference type="NCBI Taxonomy" id="2600177"/>
    <lineage>
        <taxon>Bacteria</taxon>
        <taxon>Deltaproteobacteria</taxon>
        <taxon>Bradymonadales</taxon>
        <taxon>Microvenatoraceae</taxon>
        <taxon>Microvenator</taxon>
    </lineage>
</organism>
<evidence type="ECO:0000313" key="3">
    <source>
        <dbReference type="Proteomes" id="UP000321595"/>
    </source>
</evidence>
<gene>
    <name evidence="2" type="ORF">FRD01_08290</name>
</gene>
<evidence type="ECO:0000256" key="1">
    <source>
        <dbReference type="SAM" id="Coils"/>
    </source>
</evidence>
<dbReference type="OrthoDB" id="5525112at2"/>
<evidence type="ECO:0000313" key="2">
    <source>
        <dbReference type="EMBL" id="QED27240.1"/>
    </source>
</evidence>
<keyword evidence="1" id="KW-0175">Coiled coil</keyword>
<keyword evidence="3" id="KW-1185">Reference proteome</keyword>
<dbReference type="RefSeq" id="WP_146958925.1">
    <property type="nucleotide sequence ID" value="NZ_CP042467.1"/>
</dbReference>
<sequence length="360" mass="41721">MKKPTLQEMKDDANEIYETYRARFAGQPRATRNLQELNDLIARLSKLISNAREMGTNPAVVTLIDTAQENLTRYREEQKEIRAAQENPYVIEGARLASQANRVFDMYTRHYAGQDRGTRDVLLLKELVQELNEIEREMNFIADHGVKATIEDLKTVKTQKQAYETEVVQIERARETGTQEEQASRLATLANNQFSLYNSHFAGKRRLSRRPELIQRMISNLEDYQRRMEQLDKDGYSSDVNKRNMEIVRQNLEMYRGEIVEIRKAREEVTLQDLAGVLGGAANDVMGEYREHFAGKDRKTRELQKLSTMCDELRDIALQMNAIARTVDIDFNEKNFEIVSESRAMYEAEYKEIKTAQSAS</sequence>
<reference evidence="2 3" key="1">
    <citation type="submission" date="2019-08" db="EMBL/GenBank/DDBJ databases">
        <authorList>
            <person name="Liang Q."/>
        </authorList>
    </citation>
    <scope>NUCLEOTIDE SEQUENCE [LARGE SCALE GENOMIC DNA]</scope>
    <source>
        <strain evidence="2 3">V1718</strain>
    </source>
</reference>
<dbReference type="KEGG" id="bbae:FRD01_08290"/>
<feature type="coiled-coil region" evidence="1">
    <location>
        <begin position="124"/>
        <end position="173"/>
    </location>
</feature>